<organism evidence="1 2">
    <name type="scientific">Vibrio ishigakensis</name>
    <dbReference type="NCBI Taxonomy" id="1481914"/>
    <lineage>
        <taxon>Bacteria</taxon>
        <taxon>Pseudomonadati</taxon>
        <taxon>Pseudomonadota</taxon>
        <taxon>Gammaproteobacteria</taxon>
        <taxon>Vibrionales</taxon>
        <taxon>Vibrionaceae</taxon>
        <taxon>Vibrio</taxon>
    </lineage>
</organism>
<protein>
    <recommendedName>
        <fullName evidence="3">Outer membrane protein beta-barrel domain-containing protein</fullName>
    </recommendedName>
</protein>
<reference evidence="1 2" key="2">
    <citation type="submission" date="2015-01" db="EMBL/GenBank/DDBJ databases">
        <authorList>
            <consortium name="NBRP consortium"/>
            <person name="Sawabe T."/>
            <person name="Meirelles P."/>
            <person name="Feng G."/>
            <person name="Sayaka M."/>
            <person name="Hattori M."/>
            <person name="Ohkuma M."/>
        </authorList>
    </citation>
    <scope>NUCLEOTIDE SEQUENCE [LARGE SCALE GENOMIC DNA]</scope>
    <source>
        <strain evidence="2">JCM 19231</strain>
    </source>
</reference>
<evidence type="ECO:0000313" key="2">
    <source>
        <dbReference type="Proteomes" id="UP000031671"/>
    </source>
</evidence>
<evidence type="ECO:0008006" key="3">
    <source>
        <dbReference type="Google" id="ProtNLM"/>
    </source>
</evidence>
<keyword evidence="2" id="KW-1185">Reference proteome</keyword>
<evidence type="ECO:0000313" key="1">
    <source>
        <dbReference type="EMBL" id="GAM57867.1"/>
    </source>
</evidence>
<sequence length="82" mass="8902">MSLGGTQIDIQRVDAEYKFSAGVYTGLEYKFTDNFALQGQLRYLAHWSIVILSLIAKETAAAPVANSSLRAIGCLSFKLTSA</sequence>
<dbReference type="Proteomes" id="UP000031671">
    <property type="component" value="Unassembled WGS sequence"/>
</dbReference>
<dbReference type="EMBL" id="BBRZ01000066">
    <property type="protein sequence ID" value="GAM57867.1"/>
    <property type="molecule type" value="Genomic_DNA"/>
</dbReference>
<dbReference type="AlphaFoldDB" id="A0A0B8NZX2"/>
<gene>
    <name evidence="1" type="ORF">JCM19231_4132</name>
</gene>
<comment type="caution">
    <text evidence="1">The sequence shown here is derived from an EMBL/GenBank/DDBJ whole genome shotgun (WGS) entry which is preliminary data.</text>
</comment>
<name>A0A0B8NZX2_9VIBR</name>
<reference evidence="1 2" key="1">
    <citation type="submission" date="2015-01" db="EMBL/GenBank/DDBJ databases">
        <title>Vibrio sp. C1 JCM 19231 whole genome shotgun sequence.</title>
        <authorList>
            <person name="Sawabe T."/>
            <person name="Meirelles P."/>
            <person name="Feng G."/>
            <person name="Sayaka M."/>
            <person name="Hattori M."/>
            <person name="Ohkuma M."/>
        </authorList>
    </citation>
    <scope>NUCLEOTIDE SEQUENCE [LARGE SCALE GENOMIC DNA]</scope>
    <source>
        <strain evidence="2">JCM 19231</strain>
    </source>
</reference>
<proteinExistence type="predicted"/>
<accession>A0A0B8NZX2</accession>